<evidence type="ECO:0000313" key="1">
    <source>
        <dbReference type="EMBL" id="KAH3696062.1"/>
    </source>
</evidence>
<sequence>MSDADGILLTENAAVLNRWGEYCSDHYNYCSNQTRLLQNDLRPEADDESQSILKAEVEAVRSLKADTSPG</sequence>
<reference evidence="1" key="2">
    <citation type="submission" date="2020-11" db="EMBL/GenBank/DDBJ databases">
        <authorList>
            <person name="McCartney M.A."/>
            <person name="Auch B."/>
            <person name="Kono T."/>
            <person name="Mallez S."/>
            <person name="Becker A."/>
            <person name="Gohl D.M."/>
            <person name="Silverstein K.A.T."/>
            <person name="Koren S."/>
            <person name="Bechman K.B."/>
            <person name="Herman A."/>
            <person name="Abrahante J.E."/>
            <person name="Garbe J."/>
        </authorList>
    </citation>
    <scope>NUCLEOTIDE SEQUENCE</scope>
    <source>
        <strain evidence="1">Duluth1</strain>
        <tissue evidence="1">Whole animal</tissue>
    </source>
</reference>
<name>A0A9D3YCT9_DREPO</name>
<organism evidence="1 2">
    <name type="scientific">Dreissena polymorpha</name>
    <name type="common">Zebra mussel</name>
    <name type="synonym">Mytilus polymorpha</name>
    <dbReference type="NCBI Taxonomy" id="45954"/>
    <lineage>
        <taxon>Eukaryota</taxon>
        <taxon>Metazoa</taxon>
        <taxon>Spiralia</taxon>
        <taxon>Lophotrochozoa</taxon>
        <taxon>Mollusca</taxon>
        <taxon>Bivalvia</taxon>
        <taxon>Autobranchia</taxon>
        <taxon>Heteroconchia</taxon>
        <taxon>Euheterodonta</taxon>
        <taxon>Imparidentia</taxon>
        <taxon>Neoheterodontei</taxon>
        <taxon>Myida</taxon>
        <taxon>Dreissenoidea</taxon>
        <taxon>Dreissenidae</taxon>
        <taxon>Dreissena</taxon>
    </lineage>
</organism>
<gene>
    <name evidence="1" type="ORF">DPMN_083525</name>
</gene>
<dbReference type="Proteomes" id="UP000828390">
    <property type="component" value="Unassembled WGS sequence"/>
</dbReference>
<dbReference type="AlphaFoldDB" id="A0A9D3YCT9"/>
<keyword evidence="2" id="KW-1185">Reference proteome</keyword>
<dbReference type="EMBL" id="JAIWYP010000016">
    <property type="protein sequence ID" value="KAH3696062.1"/>
    <property type="molecule type" value="Genomic_DNA"/>
</dbReference>
<evidence type="ECO:0000313" key="2">
    <source>
        <dbReference type="Proteomes" id="UP000828390"/>
    </source>
</evidence>
<reference evidence="1" key="1">
    <citation type="journal article" date="2019" name="bioRxiv">
        <title>The Genome of the Zebra Mussel, Dreissena polymorpha: A Resource for Invasive Species Research.</title>
        <authorList>
            <person name="McCartney M.A."/>
            <person name="Auch B."/>
            <person name="Kono T."/>
            <person name="Mallez S."/>
            <person name="Zhang Y."/>
            <person name="Obille A."/>
            <person name="Becker A."/>
            <person name="Abrahante J.E."/>
            <person name="Garbe J."/>
            <person name="Badalamenti J.P."/>
            <person name="Herman A."/>
            <person name="Mangelson H."/>
            <person name="Liachko I."/>
            <person name="Sullivan S."/>
            <person name="Sone E.D."/>
            <person name="Koren S."/>
            <person name="Silverstein K.A.T."/>
            <person name="Beckman K.B."/>
            <person name="Gohl D.M."/>
        </authorList>
    </citation>
    <scope>NUCLEOTIDE SEQUENCE</scope>
    <source>
        <strain evidence="1">Duluth1</strain>
        <tissue evidence="1">Whole animal</tissue>
    </source>
</reference>
<comment type="caution">
    <text evidence="1">The sequence shown here is derived from an EMBL/GenBank/DDBJ whole genome shotgun (WGS) entry which is preliminary data.</text>
</comment>
<proteinExistence type="predicted"/>
<protein>
    <submittedName>
        <fullName evidence="1">Uncharacterized protein</fullName>
    </submittedName>
</protein>
<accession>A0A9D3YCT9</accession>